<dbReference type="AlphaFoldDB" id="A0A9P5U322"/>
<feature type="transmembrane region" description="Helical" evidence="1">
    <location>
        <begin position="113"/>
        <end position="136"/>
    </location>
</feature>
<evidence type="ECO:0000313" key="3">
    <source>
        <dbReference type="Proteomes" id="UP000772434"/>
    </source>
</evidence>
<gene>
    <name evidence="2" type="ORF">BDP27DRAFT_1426169</name>
</gene>
<keyword evidence="1" id="KW-0472">Membrane</keyword>
<comment type="caution">
    <text evidence="2">The sequence shown here is derived from an EMBL/GenBank/DDBJ whole genome shotgun (WGS) entry which is preliminary data.</text>
</comment>
<keyword evidence="1" id="KW-0812">Transmembrane</keyword>
<accession>A0A9P5U322</accession>
<dbReference type="OrthoDB" id="3130032at2759"/>
<evidence type="ECO:0000256" key="1">
    <source>
        <dbReference type="SAM" id="Phobius"/>
    </source>
</evidence>
<evidence type="ECO:0000313" key="2">
    <source>
        <dbReference type="EMBL" id="KAF9064142.1"/>
    </source>
</evidence>
<reference evidence="2" key="1">
    <citation type="submission" date="2020-11" db="EMBL/GenBank/DDBJ databases">
        <authorList>
            <consortium name="DOE Joint Genome Institute"/>
            <person name="Ahrendt S."/>
            <person name="Riley R."/>
            <person name="Andreopoulos W."/>
            <person name="Labutti K."/>
            <person name="Pangilinan J."/>
            <person name="Ruiz-Duenas F.J."/>
            <person name="Barrasa J.M."/>
            <person name="Sanchez-Garcia M."/>
            <person name="Camarero S."/>
            <person name="Miyauchi S."/>
            <person name="Serrano A."/>
            <person name="Linde D."/>
            <person name="Babiker R."/>
            <person name="Drula E."/>
            <person name="Ayuso-Fernandez I."/>
            <person name="Pacheco R."/>
            <person name="Padilla G."/>
            <person name="Ferreira P."/>
            <person name="Barriuso J."/>
            <person name="Kellner H."/>
            <person name="Castanera R."/>
            <person name="Alfaro M."/>
            <person name="Ramirez L."/>
            <person name="Pisabarro A.G."/>
            <person name="Kuo A."/>
            <person name="Tritt A."/>
            <person name="Lipzen A."/>
            <person name="He G."/>
            <person name="Yan M."/>
            <person name="Ng V."/>
            <person name="Cullen D."/>
            <person name="Martin F."/>
            <person name="Rosso M.-N."/>
            <person name="Henrissat B."/>
            <person name="Hibbett D."/>
            <person name="Martinez A.T."/>
            <person name="Grigoriev I.V."/>
        </authorList>
    </citation>
    <scope>NUCLEOTIDE SEQUENCE</scope>
    <source>
        <strain evidence="2">AH 40177</strain>
    </source>
</reference>
<organism evidence="2 3">
    <name type="scientific">Rhodocollybia butyracea</name>
    <dbReference type="NCBI Taxonomy" id="206335"/>
    <lineage>
        <taxon>Eukaryota</taxon>
        <taxon>Fungi</taxon>
        <taxon>Dikarya</taxon>
        <taxon>Basidiomycota</taxon>
        <taxon>Agaricomycotina</taxon>
        <taxon>Agaricomycetes</taxon>
        <taxon>Agaricomycetidae</taxon>
        <taxon>Agaricales</taxon>
        <taxon>Marasmiineae</taxon>
        <taxon>Omphalotaceae</taxon>
        <taxon>Rhodocollybia</taxon>
    </lineage>
</organism>
<sequence>MSGLEQTSNAIATTTVTPIVTPVSKTIPVGPIDTAGTVTIASSVLTLSDLGRSTTAIMSLTSTSTNPSPSSLIAAEPLTATMQTSFPLGSPALIPDSSNNASSTPNHSHSAGIIAGAVIGSLFMLSAGIGVFMVVYCRLKRQRRGVPGHISPLEQNTHEYGLGASDIDIIPSGITSPSREKGHRIQTNYTPVPQAEAAAISISGNPQSNSALTLDNVDQDDVRVKVVRMEAAFGRMVEHMHRLESQLEWTGDGHSDAPPPTYVSS</sequence>
<proteinExistence type="predicted"/>
<keyword evidence="1" id="KW-1133">Transmembrane helix</keyword>
<dbReference type="Proteomes" id="UP000772434">
    <property type="component" value="Unassembled WGS sequence"/>
</dbReference>
<protein>
    <submittedName>
        <fullName evidence="2">Uncharacterized protein</fullName>
    </submittedName>
</protein>
<keyword evidence="3" id="KW-1185">Reference proteome</keyword>
<name>A0A9P5U322_9AGAR</name>
<dbReference type="EMBL" id="JADNRY010000130">
    <property type="protein sequence ID" value="KAF9064142.1"/>
    <property type="molecule type" value="Genomic_DNA"/>
</dbReference>